<evidence type="ECO:0000313" key="2">
    <source>
        <dbReference type="Proteomes" id="UP001143910"/>
    </source>
</evidence>
<gene>
    <name evidence="1" type="ORF">NQ176_g9830</name>
</gene>
<reference evidence="1" key="1">
    <citation type="submission" date="2022-08" db="EMBL/GenBank/DDBJ databases">
        <title>Genome Sequence of Lecanicillium fungicola.</title>
        <authorList>
            <person name="Buettner E."/>
        </authorList>
    </citation>
    <scope>NUCLEOTIDE SEQUENCE</scope>
    <source>
        <strain evidence="1">Babe33</strain>
    </source>
</reference>
<organism evidence="1 2">
    <name type="scientific">Zarea fungicola</name>
    <dbReference type="NCBI Taxonomy" id="93591"/>
    <lineage>
        <taxon>Eukaryota</taxon>
        <taxon>Fungi</taxon>
        <taxon>Dikarya</taxon>
        <taxon>Ascomycota</taxon>
        <taxon>Pezizomycotina</taxon>
        <taxon>Sordariomycetes</taxon>
        <taxon>Hypocreomycetidae</taxon>
        <taxon>Hypocreales</taxon>
        <taxon>Cordycipitaceae</taxon>
        <taxon>Zarea</taxon>
    </lineage>
</organism>
<evidence type="ECO:0000313" key="1">
    <source>
        <dbReference type="EMBL" id="KAJ2967101.1"/>
    </source>
</evidence>
<dbReference type="EMBL" id="JANJQO010002401">
    <property type="protein sequence ID" value="KAJ2967101.1"/>
    <property type="molecule type" value="Genomic_DNA"/>
</dbReference>
<comment type="caution">
    <text evidence="1">The sequence shown here is derived from an EMBL/GenBank/DDBJ whole genome shotgun (WGS) entry which is preliminary data.</text>
</comment>
<sequence>MRYSVLRASENILEQLNTDTPAGHPITSEALTSVAWLLGEYSDMLFVPEDTMNGLLQLTARTAKADVGAVVVHAIAKVFASMTGNETESWTAEKKSRTSLLLSRILHSIEPLTLNPHLEVQERAVEFTELLKLAAEATSGQPASTDNESQDPPLLLTQAIPSLFNGIELNSVAAAAQLNVPMPDGLDLDEPIHHDLNNLLAASNINTLDGERSDDFEIYYYQRLSPTSVASFTPAISLLAEPDETVGGSYQQLTEDSYLDADIIARRKAERVERNKDDPFYIGSEAVSEMSTSIHNILQTSNGPDLDIDAIPIMKLDLDNLKASARTAAQRSSPAIQRQRVVIAADETLQGSNGSLGNYDSENNSEFLTRFKARTAKQSLLQVDSSTIGSFNLEGEPNYGLDHERQRREELELQQAMKEVERLRLEMQRAKERIQVVQGVDVDGAVVKKKKTKKKTLGAIPGNEESTGVALVKRKKSKVPKEVTTKDGSVEQGVDTTTLNVIAPKKKHKKKKKPVAELGPSDT</sequence>
<keyword evidence="2" id="KW-1185">Reference proteome</keyword>
<proteinExistence type="predicted"/>
<accession>A0ACC1ML92</accession>
<dbReference type="Proteomes" id="UP001143910">
    <property type="component" value="Unassembled WGS sequence"/>
</dbReference>
<name>A0ACC1ML92_9HYPO</name>
<protein>
    <submittedName>
        <fullName evidence="1">Uncharacterized protein</fullName>
    </submittedName>
</protein>